<reference evidence="4 5" key="1">
    <citation type="journal article" date="2007" name="J. Bacteriol.">
        <title>Whole-genome analysis of the methyl tert-butyl ether-degrading beta-proteobacterium Methylibium petroleiphilum PM1.</title>
        <authorList>
            <person name="Kane S.R."/>
            <person name="Chakicherla A.Y."/>
            <person name="Chain P.S.G."/>
            <person name="Schmidt R."/>
            <person name="Shin M.W."/>
            <person name="Legler T.C."/>
            <person name="Scow K.M."/>
            <person name="Larimer F.W."/>
            <person name="Lucas S.M."/>
            <person name="Richardson P.M."/>
            <person name="Hristova K.R."/>
        </authorList>
    </citation>
    <scope>NUCLEOTIDE SEQUENCE [LARGE SCALE GENOMIC DNA]</scope>
    <source>
        <strain evidence="5">ATCC BAA-1232 / LMG 22953 / PM1</strain>
    </source>
</reference>
<keyword evidence="4" id="KW-0328">Glycosyltransferase</keyword>
<feature type="compositionally biased region" description="Basic and acidic residues" evidence="1">
    <location>
        <begin position="369"/>
        <end position="380"/>
    </location>
</feature>
<dbReference type="EMBL" id="CP000555">
    <property type="protein sequence ID" value="ABM95964.1"/>
    <property type="molecule type" value="Genomic_DNA"/>
</dbReference>
<dbReference type="Gene3D" id="3.40.50.2000">
    <property type="entry name" value="Glycogen Phosphorylase B"/>
    <property type="match status" value="2"/>
</dbReference>
<evidence type="ECO:0000259" key="2">
    <source>
        <dbReference type="Pfam" id="PF00534"/>
    </source>
</evidence>
<accession>A2SK75</accession>
<keyword evidence="4" id="KW-0808">Transferase</keyword>
<dbReference type="HOGENOM" id="CLU_009583_2_0_4"/>
<dbReference type="PANTHER" id="PTHR45947">
    <property type="entry name" value="SULFOQUINOVOSYL TRANSFERASE SQD2"/>
    <property type="match status" value="1"/>
</dbReference>
<dbReference type="STRING" id="420662.Mpe_A3011"/>
<dbReference type="PANTHER" id="PTHR45947:SF3">
    <property type="entry name" value="SULFOQUINOVOSYL TRANSFERASE SQD2"/>
    <property type="match status" value="1"/>
</dbReference>
<evidence type="ECO:0000313" key="4">
    <source>
        <dbReference type="EMBL" id="ABM95964.1"/>
    </source>
</evidence>
<evidence type="ECO:0000256" key="1">
    <source>
        <dbReference type="SAM" id="MobiDB-lite"/>
    </source>
</evidence>
<dbReference type="InterPro" id="IPR050194">
    <property type="entry name" value="Glycosyltransferase_grp1"/>
</dbReference>
<dbReference type="InterPro" id="IPR001296">
    <property type="entry name" value="Glyco_trans_1"/>
</dbReference>
<dbReference type="Pfam" id="PF13439">
    <property type="entry name" value="Glyco_transf_4"/>
    <property type="match status" value="1"/>
</dbReference>
<dbReference type="eggNOG" id="COG0438">
    <property type="taxonomic scope" value="Bacteria"/>
</dbReference>
<dbReference type="RefSeq" id="WP_011830587.1">
    <property type="nucleotide sequence ID" value="NC_008825.1"/>
</dbReference>
<organism evidence="4 5">
    <name type="scientific">Methylibium petroleiphilum (strain ATCC BAA-1232 / LMG 22953 / PM1)</name>
    <dbReference type="NCBI Taxonomy" id="420662"/>
    <lineage>
        <taxon>Bacteria</taxon>
        <taxon>Pseudomonadati</taxon>
        <taxon>Pseudomonadota</taxon>
        <taxon>Betaproteobacteria</taxon>
        <taxon>Burkholderiales</taxon>
        <taxon>Sphaerotilaceae</taxon>
        <taxon>Methylibium</taxon>
    </lineage>
</organism>
<feature type="domain" description="Glycosyltransferase subfamily 4-like N-terminal" evidence="3">
    <location>
        <begin position="14"/>
        <end position="164"/>
    </location>
</feature>
<feature type="region of interest" description="Disordered" evidence="1">
    <location>
        <begin position="357"/>
        <end position="380"/>
    </location>
</feature>
<dbReference type="CAZy" id="GT4">
    <property type="family name" value="Glycosyltransferase Family 4"/>
</dbReference>
<sequence>MKLLLVTDAWHPQVNGVVTTLVELVDGLRQRGHEVEVIDPSGFRRFACPGYREIELAWRPGAEVARRIDAAGADAIHIATEGPLGGAARRHCLRRGLAFTTAFHTRFPDILAKALRVPSSWSYAWFRRFHDASSGVMVPSEGMRQELEARGFRHLRSWSHGVDLRLFTPVAGSEFDLPRPIFLYVGRVSYEKNLEAFLRLDLPGSKLVYGVGPVEATLRRQYPQVHWRGVVPRRALPAIYSAADVFVFPSRSETFGLVMLEAMACGTPVAAYPVAGPLDVVGDSRGGVLHEDLCTAALRALELPRAGARARAQQFDWSSVCDQFIDLLVPSELQQQPGLDHQRVEFRVGLDGGATERRQAAAGGGLEEELLHVDEQAQRR</sequence>
<dbReference type="Pfam" id="PF00534">
    <property type="entry name" value="Glycos_transf_1"/>
    <property type="match status" value="1"/>
</dbReference>
<evidence type="ECO:0000313" key="5">
    <source>
        <dbReference type="Proteomes" id="UP000000366"/>
    </source>
</evidence>
<dbReference type="KEGG" id="mpt:Mpe_A3011"/>
<protein>
    <submittedName>
        <fullName evidence="4">Putative glycosyltransferase</fullName>
        <ecNumber evidence="4">2.4.1.-</ecNumber>
    </submittedName>
</protein>
<feature type="domain" description="Glycosyl transferase family 1" evidence="2">
    <location>
        <begin position="175"/>
        <end position="289"/>
    </location>
</feature>
<proteinExistence type="predicted"/>
<dbReference type="Proteomes" id="UP000000366">
    <property type="component" value="Chromosome"/>
</dbReference>
<dbReference type="CDD" id="cd03814">
    <property type="entry name" value="GT4-like"/>
    <property type="match status" value="1"/>
</dbReference>
<dbReference type="InterPro" id="IPR028098">
    <property type="entry name" value="Glyco_trans_4-like_N"/>
</dbReference>
<evidence type="ECO:0000259" key="3">
    <source>
        <dbReference type="Pfam" id="PF13439"/>
    </source>
</evidence>
<dbReference type="GO" id="GO:0016757">
    <property type="term" value="F:glycosyltransferase activity"/>
    <property type="evidence" value="ECO:0007669"/>
    <property type="project" value="UniProtKB-KW"/>
</dbReference>
<name>A2SK75_METPP</name>
<keyword evidence="5" id="KW-1185">Reference proteome</keyword>
<dbReference type="AlphaFoldDB" id="A2SK75"/>
<gene>
    <name evidence="4" type="ordered locus">Mpe_A3011</name>
</gene>
<dbReference type="SUPFAM" id="SSF53756">
    <property type="entry name" value="UDP-Glycosyltransferase/glycogen phosphorylase"/>
    <property type="match status" value="1"/>
</dbReference>
<dbReference type="EC" id="2.4.1.-" evidence="4"/>